<dbReference type="AlphaFoldDB" id="A0A0A8YT91"/>
<feature type="region of interest" description="Disordered" evidence="1">
    <location>
        <begin position="1"/>
        <end position="82"/>
    </location>
</feature>
<feature type="compositionally biased region" description="Basic and acidic residues" evidence="1">
    <location>
        <begin position="17"/>
        <end position="31"/>
    </location>
</feature>
<protein>
    <submittedName>
        <fullName evidence="2">Uncharacterized protein</fullName>
    </submittedName>
</protein>
<name>A0A0A8YT91_ARUDO</name>
<reference evidence="2" key="1">
    <citation type="submission" date="2014-09" db="EMBL/GenBank/DDBJ databases">
        <authorList>
            <person name="Magalhaes I.L.F."/>
            <person name="Oliveira U."/>
            <person name="Santos F.R."/>
            <person name="Vidigal T.H.D.A."/>
            <person name="Brescovit A.D."/>
            <person name="Santos A.J."/>
        </authorList>
    </citation>
    <scope>NUCLEOTIDE SEQUENCE</scope>
    <source>
        <tissue evidence="2">Shoot tissue taken approximately 20 cm above the soil surface</tissue>
    </source>
</reference>
<reference evidence="2" key="2">
    <citation type="journal article" date="2015" name="Data Brief">
        <title>Shoot transcriptome of the giant reed, Arundo donax.</title>
        <authorList>
            <person name="Barrero R.A."/>
            <person name="Guerrero F.D."/>
            <person name="Moolhuijzen P."/>
            <person name="Goolsby J.A."/>
            <person name="Tidwell J."/>
            <person name="Bellgard S.E."/>
            <person name="Bellgard M.I."/>
        </authorList>
    </citation>
    <scope>NUCLEOTIDE SEQUENCE</scope>
    <source>
        <tissue evidence="2">Shoot tissue taken approximately 20 cm above the soil surface</tissue>
    </source>
</reference>
<proteinExistence type="predicted"/>
<evidence type="ECO:0000256" key="1">
    <source>
        <dbReference type="SAM" id="MobiDB-lite"/>
    </source>
</evidence>
<accession>A0A0A8YT91</accession>
<sequence length="82" mass="9290">MGAWPDGHGGSWGRRLGTREREGEKRGERGRQPWRCSPCWQFDQGGSRAADWGRSNLGKKQRGGEKNWRGRRTLGHGCGVQR</sequence>
<organism evidence="2">
    <name type="scientific">Arundo donax</name>
    <name type="common">Giant reed</name>
    <name type="synonym">Donax arundinaceus</name>
    <dbReference type="NCBI Taxonomy" id="35708"/>
    <lineage>
        <taxon>Eukaryota</taxon>
        <taxon>Viridiplantae</taxon>
        <taxon>Streptophyta</taxon>
        <taxon>Embryophyta</taxon>
        <taxon>Tracheophyta</taxon>
        <taxon>Spermatophyta</taxon>
        <taxon>Magnoliopsida</taxon>
        <taxon>Liliopsida</taxon>
        <taxon>Poales</taxon>
        <taxon>Poaceae</taxon>
        <taxon>PACMAD clade</taxon>
        <taxon>Arundinoideae</taxon>
        <taxon>Arundineae</taxon>
        <taxon>Arundo</taxon>
    </lineage>
</organism>
<dbReference type="EMBL" id="GBRH01272108">
    <property type="protein sequence ID" value="JAD25787.1"/>
    <property type="molecule type" value="Transcribed_RNA"/>
</dbReference>
<evidence type="ECO:0000313" key="2">
    <source>
        <dbReference type="EMBL" id="JAD25787.1"/>
    </source>
</evidence>